<dbReference type="PANTHER" id="PTHR43586:SF4">
    <property type="entry name" value="ISOPENICILLIN N EPIMERASE"/>
    <property type="match status" value="1"/>
</dbReference>
<sequence>MAIYLDNAATTFPKPPAVWQAMEQFMKNIGASAGRGGYRRALAAEEIVFQCRRLLGKLFNINDATRIIFTANATEAINLVLKGWLNPGDHVITTAMEHNAVWRCLKTLEKERGISITAVPCREDGELLMPELDAAFREETRLLACTHASNVTGTVMPVEAITAAAHRHGVPVLLDAAQTAGVYPLDVRELDIDFLAFTGHKGLLGPMGTGGLYIRPGFDLRPLKEGGTGSVSRLEYMPENLPDRFEAGTLNVVGIAGLKAAVEYILNQGISRIRSHEEVLTARMLTGLEEIPAVTVYGPRETAHKVGVVSFNLKELAPEEVAYALDEGHEIMVRVGLHCAPLAHKTIGTLERGTVRASVSYFNTAEEIDAFLTAVKEIVELTGWL</sequence>
<comment type="similarity">
    <text evidence="2">Belongs to the class-V pyridoxal-phosphate-dependent aminotransferase family. Csd subfamily.</text>
</comment>
<dbReference type="PANTHER" id="PTHR43586">
    <property type="entry name" value="CYSTEINE DESULFURASE"/>
    <property type="match status" value="1"/>
</dbReference>
<dbReference type="Gene3D" id="3.90.1150.10">
    <property type="entry name" value="Aspartate Aminotransferase, domain 1"/>
    <property type="match status" value="1"/>
</dbReference>
<dbReference type="InterPro" id="IPR015421">
    <property type="entry name" value="PyrdxlP-dep_Trfase_major"/>
</dbReference>
<organism evidence="9 10">
    <name type="scientific">Neomoorella glycerini</name>
    <dbReference type="NCBI Taxonomy" id="55779"/>
    <lineage>
        <taxon>Bacteria</taxon>
        <taxon>Bacillati</taxon>
        <taxon>Bacillota</taxon>
        <taxon>Clostridia</taxon>
        <taxon>Neomoorellales</taxon>
        <taxon>Neomoorellaceae</taxon>
        <taxon>Neomoorella</taxon>
    </lineage>
</organism>
<dbReference type="RefSeq" id="WP_156274641.1">
    <property type="nucleotide sequence ID" value="NZ_CP046244.1"/>
</dbReference>
<dbReference type="InterPro" id="IPR020578">
    <property type="entry name" value="Aminotrans_V_PyrdxlP_BS"/>
</dbReference>
<dbReference type="AlphaFoldDB" id="A0A6I5ZVG1"/>
<evidence type="ECO:0000256" key="4">
    <source>
        <dbReference type="ARBA" id="ARBA00022679"/>
    </source>
</evidence>
<dbReference type="InterPro" id="IPR015422">
    <property type="entry name" value="PyrdxlP-dep_Trfase_small"/>
</dbReference>
<comment type="cofactor">
    <cofactor evidence="1 7">
        <name>pyridoxal 5'-phosphate</name>
        <dbReference type="ChEBI" id="CHEBI:597326"/>
    </cofactor>
</comment>
<protein>
    <recommendedName>
        <fullName evidence="3">cysteine desulfurase</fullName>
        <ecNumber evidence="3">2.8.1.7</ecNumber>
    </recommendedName>
</protein>
<evidence type="ECO:0000256" key="3">
    <source>
        <dbReference type="ARBA" id="ARBA00012239"/>
    </source>
</evidence>
<evidence type="ECO:0000313" key="9">
    <source>
        <dbReference type="EMBL" id="QGP93321.1"/>
    </source>
</evidence>
<dbReference type="OrthoDB" id="9804366at2"/>
<reference evidence="9 10" key="1">
    <citation type="submission" date="2019-11" db="EMBL/GenBank/DDBJ databases">
        <title>Genome sequence of Moorella glycerini DSM11254.</title>
        <authorList>
            <person name="Poehlein A."/>
            <person name="Boeer T."/>
            <person name="Daniel R."/>
        </authorList>
    </citation>
    <scope>NUCLEOTIDE SEQUENCE [LARGE SCALE GENOMIC DNA]</scope>
    <source>
        <strain evidence="9 10">DSM 11254</strain>
    </source>
</reference>
<dbReference type="GO" id="GO:0031071">
    <property type="term" value="F:cysteine desulfurase activity"/>
    <property type="evidence" value="ECO:0007669"/>
    <property type="project" value="UniProtKB-EC"/>
</dbReference>
<dbReference type="InterPro" id="IPR000192">
    <property type="entry name" value="Aminotrans_V_dom"/>
</dbReference>
<evidence type="ECO:0000256" key="5">
    <source>
        <dbReference type="ARBA" id="ARBA00022898"/>
    </source>
</evidence>
<dbReference type="PROSITE" id="PS00595">
    <property type="entry name" value="AA_TRANSFER_CLASS_5"/>
    <property type="match status" value="1"/>
</dbReference>
<feature type="domain" description="Aminotransferase class V" evidence="8">
    <location>
        <begin position="3"/>
        <end position="371"/>
    </location>
</feature>
<dbReference type="CDD" id="cd06453">
    <property type="entry name" value="SufS_like"/>
    <property type="match status" value="1"/>
</dbReference>
<dbReference type="Pfam" id="PF00266">
    <property type="entry name" value="Aminotran_5"/>
    <property type="match status" value="1"/>
</dbReference>
<dbReference type="InterPro" id="IPR010969">
    <property type="entry name" value="Cys_dSase-rel_unknwn_funct"/>
</dbReference>
<dbReference type="SUPFAM" id="SSF53383">
    <property type="entry name" value="PLP-dependent transferases"/>
    <property type="match status" value="1"/>
</dbReference>
<dbReference type="InterPro" id="IPR010970">
    <property type="entry name" value="Cys_dSase_SufS"/>
</dbReference>
<accession>A0A6I5ZVG1</accession>
<dbReference type="Proteomes" id="UP000425916">
    <property type="component" value="Chromosome"/>
</dbReference>
<dbReference type="NCBIfam" id="TIGR01977">
    <property type="entry name" value="am_tr_V_EF2568"/>
    <property type="match status" value="1"/>
</dbReference>
<dbReference type="EC" id="2.8.1.7" evidence="3"/>
<evidence type="ECO:0000256" key="2">
    <source>
        <dbReference type="ARBA" id="ARBA00010447"/>
    </source>
</evidence>
<comment type="catalytic activity">
    <reaction evidence="6">
        <text>(sulfur carrier)-H + L-cysteine = (sulfur carrier)-SH + L-alanine</text>
        <dbReference type="Rhea" id="RHEA:43892"/>
        <dbReference type="Rhea" id="RHEA-COMP:14737"/>
        <dbReference type="Rhea" id="RHEA-COMP:14739"/>
        <dbReference type="ChEBI" id="CHEBI:29917"/>
        <dbReference type="ChEBI" id="CHEBI:35235"/>
        <dbReference type="ChEBI" id="CHEBI:57972"/>
        <dbReference type="ChEBI" id="CHEBI:64428"/>
        <dbReference type="EC" id="2.8.1.7"/>
    </reaction>
</comment>
<evidence type="ECO:0000313" key="10">
    <source>
        <dbReference type="Proteomes" id="UP000425916"/>
    </source>
</evidence>
<dbReference type="PIRSF" id="PIRSF005572">
    <property type="entry name" value="NifS"/>
    <property type="match status" value="1"/>
</dbReference>
<dbReference type="GO" id="GO:0006534">
    <property type="term" value="P:cysteine metabolic process"/>
    <property type="evidence" value="ECO:0007669"/>
    <property type="project" value="InterPro"/>
</dbReference>
<evidence type="ECO:0000256" key="7">
    <source>
        <dbReference type="RuleBase" id="RU004504"/>
    </source>
</evidence>
<keyword evidence="10" id="KW-1185">Reference proteome</keyword>
<dbReference type="EMBL" id="CP046244">
    <property type="protein sequence ID" value="QGP93321.1"/>
    <property type="molecule type" value="Genomic_DNA"/>
</dbReference>
<name>A0A6I5ZVG1_9FIRM</name>
<dbReference type="Gene3D" id="3.40.640.10">
    <property type="entry name" value="Type I PLP-dependent aspartate aminotransferase-like (Major domain)"/>
    <property type="match status" value="1"/>
</dbReference>
<dbReference type="InterPro" id="IPR015424">
    <property type="entry name" value="PyrdxlP-dep_Trfase"/>
</dbReference>
<gene>
    <name evidence="9" type="primary">sufS_2</name>
    <name evidence="9" type="ORF">MGLY_27280</name>
</gene>
<dbReference type="InterPro" id="IPR016454">
    <property type="entry name" value="Cysteine_dSase"/>
</dbReference>
<proteinExistence type="inferred from homology"/>
<evidence type="ECO:0000256" key="6">
    <source>
        <dbReference type="ARBA" id="ARBA00050776"/>
    </source>
</evidence>
<dbReference type="GO" id="GO:0030170">
    <property type="term" value="F:pyridoxal phosphate binding"/>
    <property type="evidence" value="ECO:0007669"/>
    <property type="project" value="InterPro"/>
</dbReference>
<evidence type="ECO:0000259" key="8">
    <source>
        <dbReference type="Pfam" id="PF00266"/>
    </source>
</evidence>
<keyword evidence="5" id="KW-0663">Pyridoxal phosphate</keyword>
<evidence type="ECO:0000256" key="1">
    <source>
        <dbReference type="ARBA" id="ARBA00001933"/>
    </source>
</evidence>
<keyword evidence="4 9" id="KW-0808">Transferase</keyword>